<evidence type="ECO:0000256" key="6">
    <source>
        <dbReference type="ARBA" id="ARBA00023242"/>
    </source>
</evidence>
<dbReference type="GO" id="GO:0008270">
    <property type="term" value="F:zinc ion binding"/>
    <property type="evidence" value="ECO:0007669"/>
    <property type="project" value="InterPro"/>
</dbReference>
<feature type="domain" description="Xylanolytic transcriptional activator regulatory" evidence="8">
    <location>
        <begin position="22"/>
        <end position="221"/>
    </location>
</feature>
<dbReference type="Proteomes" id="UP000001294">
    <property type="component" value="Unassembled WGS sequence"/>
</dbReference>
<gene>
    <name evidence="9" type="ORF">PMAA_004860</name>
</gene>
<dbReference type="InterPro" id="IPR051430">
    <property type="entry name" value="Fungal_TF_Env_Response"/>
</dbReference>
<protein>
    <submittedName>
        <fullName evidence="9">Monocarboxylate permease, putative</fullName>
    </submittedName>
</protein>
<evidence type="ECO:0000256" key="1">
    <source>
        <dbReference type="ARBA" id="ARBA00022723"/>
    </source>
</evidence>
<dbReference type="PANTHER" id="PTHR31944">
    <property type="entry name" value="HEME-RESPONSIVE ZINC FINGER TRANSCRIPTION FACTOR HAP1"/>
    <property type="match status" value="1"/>
</dbReference>
<evidence type="ECO:0000256" key="5">
    <source>
        <dbReference type="ARBA" id="ARBA00023163"/>
    </source>
</evidence>
<keyword evidence="7" id="KW-0812">Transmembrane</keyword>
<evidence type="ECO:0000256" key="4">
    <source>
        <dbReference type="ARBA" id="ARBA00023125"/>
    </source>
</evidence>
<evidence type="ECO:0000256" key="7">
    <source>
        <dbReference type="SAM" id="Phobius"/>
    </source>
</evidence>
<dbReference type="GO" id="GO:0000978">
    <property type="term" value="F:RNA polymerase II cis-regulatory region sequence-specific DNA binding"/>
    <property type="evidence" value="ECO:0007669"/>
    <property type="project" value="TreeGrafter"/>
</dbReference>
<feature type="transmembrane region" description="Helical" evidence="7">
    <location>
        <begin position="371"/>
        <end position="403"/>
    </location>
</feature>
<dbReference type="InterPro" id="IPR036259">
    <property type="entry name" value="MFS_trans_sf"/>
</dbReference>
<sequence length="500" mass="55581">MHIAPHPRDHVPPREMADKLVQSYMQTFGSIYRVLHIPKSLEEYELYWSNPETSSQAHVVAKLLLVMAIGTVFQPRQEAFVLRSSALQWIYVAQTWITTPFDKCRLTIEVIQLQCLLIFARLVHDVDGDLLRLSAASLLQTAMQIGLHIDAEINDFPNISPQEIQLRRNLWAMVLEIVVQMSVDSGGIPLIRASDYDFKSPVNMDDMVFKNNMDEFVSFIQRPDSLLTRLQIAAFVNDFRYYSTTLLAQSRCRGTYFQKKRGAAMGLGAAGSSVGGVVLPIALNELLHTSVGFGWAVRIIGFIVLALLLPASMFIKSRLPPRKSSLFMPSAFKQPEYAILIAVCFFATLAMYPLLFYFPSSGIANGMRTKLAFYLACHTNASLIAVTALFGFFSGVIISGTSISLASVPKDPRNIGTYMGMGFGITAFSTLIVPPVSGEMVSRYDSFTQVSIFSGVSCLVGAALIIRRRCMLDMGSFRLGEAFWCDAERVQCLNDTSKVF</sequence>
<keyword evidence="4" id="KW-0238">DNA-binding</keyword>
<keyword evidence="2" id="KW-0862">Zinc</keyword>
<feature type="transmembrane region" description="Helical" evidence="7">
    <location>
        <begin position="263"/>
        <end position="283"/>
    </location>
</feature>
<dbReference type="GO" id="GO:0001228">
    <property type="term" value="F:DNA-binding transcription activator activity, RNA polymerase II-specific"/>
    <property type="evidence" value="ECO:0007669"/>
    <property type="project" value="TreeGrafter"/>
</dbReference>
<keyword evidence="6" id="KW-0539">Nucleus</keyword>
<keyword evidence="3" id="KW-0805">Transcription regulation</keyword>
<evidence type="ECO:0000256" key="3">
    <source>
        <dbReference type="ARBA" id="ARBA00023015"/>
    </source>
</evidence>
<evidence type="ECO:0000256" key="2">
    <source>
        <dbReference type="ARBA" id="ARBA00022833"/>
    </source>
</evidence>
<feature type="transmembrane region" description="Helical" evidence="7">
    <location>
        <begin position="295"/>
        <end position="316"/>
    </location>
</feature>
<dbReference type="SUPFAM" id="SSF103473">
    <property type="entry name" value="MFS general substrate transporter"/>
    <property type="match status" value="1"/>
</dbReference>
<dbReference type="Pfam" id="PF04082">
    <property type="entry name" value="Fungal_trans"/>
    <property type="match status" value="1"/>
</dbReference>
<dbReference type="HOGENOM" id="CLU_630339_0_0_1"/>
<name>B6QTL5_TALMQ</name>
<dbReference type="AlphaFoldDB" id="B6QTL5"/>
<dbReference type="InterPro" id="IPR007219">
    <property type="entry name" value="XnlR_reg_dom"/>
</dbReference>
<dbReference type="VEuPathDB" id="FungiDB:PMAA_004860"/>
<dbReference type="OrthoDB" id="4337792at2759"/>
<evidence type="ECO:0000259" key="8">
    <source>
        <dbReference type="Pfam" id="PF04082"/>
    </source>
</evidence>
<keyword evidence="7" id="KW-0472">Membrane</keyword>
<feature type="transmembrane region" description="Helical" evidence="7">
    <location>
        <begin position="415"/>
        <end position="434"/>
    </location>
</feature>
<dbReference type="Gene3D" id="1.20.1250.20">
    <property type="entry name" value="MFS general substrate transporter like domains"/>
    <property type="match status" value="2"/>
</dbReference>
<dbReference type="EMBL" id="DS995905">
    <property type="protein sequence ID" value="EEA19707.1"/>
    <property type="molecule type" value="Genomic_DNA"/>
</dbReference>
<feature type="transmembrane region" description="Helical" evidence="7">
    <location>
        <begin position="446"/>
        <end position="466"/>
    </location>
</feature>
<keyword evidence="7" id="KW-1133">Transmembrane helix</keyword>
<accession>B6QTL5</accession>
<dbReference type="PhylomeDB" id="B6QTL5"/>
<keyword evidence="5" id="KW-0804">Transcription</keyword>
<keyword evidence="1" id="KW-0479">Metal-binding</keyword>
<proteinExistence type="predicted"/>
<reference evidence="10" key="1">
    <citation type="journal article" date="2015" name="Genome Announc.">
        <title>Genome sequence of the AIDS-associated pathogen Penicillium marneffei (ATCC18224) and its near taxonomic relative Talaromyces stipitatus (ATCC10500).</title>
        <authorList>
            <person name="Nierman W.C."/>
            <person name="Fedorova-Abrams N.D."/>
            <person name="Andrianopoulos A."/>
        </authorList>
    </citation>
    <scope>NUCLEOTIDE SEQUENCE [LARGE SCALE GENOMIC DNA]</scope>
    <source>
        <strain evidence="10">ATCC 18224 / CBS 334.59 / QM 7333</strain>
    </source>
</reference>
<dbReference type="GO" id="GO:0006351">
    <property type="term" value="P:DNA-templated transcription"/>
    <property type="evidence" value="ECO:0007669"/>
    <property type="project" value="InterPro"/>
</dbReference>
<dbReference type="PANTHER" id="PTHR31944:SF129">
    <property type="entry name" value="ASPYRIDONES CLUSTER REGULATOR APDR-RELATED"/>
    <property type="match status" value="1"/>
</dbReference>
<organism evidence="9 10">
    <name type="scientific">Talaromyces marneffei (strain ATCC 18224 / CBS 334.59 / QM 7333)</name>
    <name type="common">Penicillium marneffei</name>
    <dbReference type="NCBI Taxonomy" id="441960"/>
    <lineage>
        <taxon>Eukaryota</taxon>
        <taxon>Fungi</taxon>
        <taxon>Dikarya</taxon>
        <taxon>Ascomycota</taxon>
        <taxon>Pezizomycotina</taxon>
        <taxon>Eurotiomycetes</taxon>
        <taxon>Eurotiomycetidae</taxon>
        <taxon>Eurotiales</taxon>
        <taxon>Trichocomaceae</taxon>
        <taxon>Talaromyces</taxon>
        <taxon>Talaromyces sect. Talaromyces</taxon>
    </lineage>
</organism>
<feature type="transmembrane region" description="Helical" evidence="7">
    <location>
        <begin position="337"/>
        <end position="359"/>
    </location>
</feature>
<evidence type="ECO:0000313" key="10">
    <source>
        <dbReference type="Proteomes" id="UP000001294"/>
    </source>
</evidence>
<evidence type="ECO:0000313" key="9">
    <source>
        <dbReference type="EMBL" id="EEA19707.1"/>
    </source>
</evidence>
<keyword evidence="10" id="KW-1185">Reference proteome</keyword>
<dbReference type="GO" id="GO:0005634">
    <property type="term" value="C:nucleus"/>
    <property type="evidence" value="ECO:0007669"/>
    <property type="project" value="TreeGrafter"/>
</dbReference>
<dbReference type="CDD" id="cd12148">
    <property type="entry name" value="fungal_TF_MHR"/>
    <property type="match status" value="1"/>
</dbReference>